<dbReference type="InterPro" id="IPR010294">
    <property type="entry name" value="ADAMTS_spacer1"/>
</dbReference>
<dbReference type="InterPro" id="IPR000884">
    <property type="entry name" value="TSP1_rpt"/>
</dbReference>
<dbReference type="Gene3D" id="2.20.100.10">
    <property type="entry name" value="Thrombospondin type-1 (TSP1) repeat"/>
    <property type="match status" value="1"/>
</dbReference>
<dbReference type="AlphaFoldDB" id="A0A8B7ZQV6"/>
<dbReference type="InterPro" id="IPR036383">
    <property type="entry name" value="TSP1_rpt_sf"/>
</dbReference>
<dbReference type="GO" id="GO:0005576">
    <property type="term" value="C:extracellular region"/>
    <property type="evidence" value="ECO:0007669"/>
    <property type="project" value="UniProtKB-SubCell"/>
</dbReference>
<evidence type="ECO:0000256" key="3">
    <source>
        <dbReference type="ARBA" id="ARBA00023157"/>
    </source>
</evidence>
<protein>
    <submittedName>
        <fullName evidence="9">ADAMTS-like protein 5</fullName>
    </submittedName>
</protein>
<dbReference type="FunFam" id="2.60.120.830:FF:000001">
    <property type="entry name" value="A disintegrin and metalloproteinase with thrombospondin motifs 1"/>
    <property type="match status" value="1"/>
</dbReference>
<dbReference type="RefSeq" id="XP_022107452.1">
    <property type="nucleotide sequence ID" value="XM_022251760.1"/>
</dbReference>
<proteinExistence type="predicted"/>
<dbReference type="GeneID" id="110988351"/>
<dbReference type="GO" id="GO:0030198">
    <property type="term" value="P:extracellular matrix organization"/>
    <property type="evidence" value="ECO:0007669"/>
    <property type="project" value="InterPro"/>
</dbReference>
<dbReference type="PANTHER" id="PTHR13723:SF200">
    <property type="entry name" value="ADAM METALLOPEPTIDASE WITH THROMBOSPONDIN TYPE 1 MOTIF B, ISOFORM B"/>
    <property type="match status" value="1"/>
</dbReference>
<keyword evidence="2" id="KW-0964">Secreted</keyword>
<dbReference type="Proteomes" id="UP000694845">
    <property type="component" value="Unplaced"/>
</dbReference>
<feature type="disulfide bond" evidence="4">
    <location>
        <begin position="57"/>
        <end position="97"/>
    </location>
</feature>
<dbReference type="SMART" id="SM00209">
    <property type="entry name" value="TSP1"/>
    <property type="match status" value="1"/>
</dbReference>
<dbReference type="Pfam" id="PF05986">
    <property type="entry name" value="ADAMTS_spacer1"/>
    <property type="match status" value="1"/>
</dbReference>
<dbReference type="FunFam" id="2.20.100.10:FF:000001">
    <property type="entry name" value="semaphorin-5A isoform X1"/>
    <property type="match status" value="1"/>
</dbReference>
<evidence type="ECO:0000313" key="9">
    <source>
        <dbReference type="RefSeq" id="XP_022107452.1"/>
    </source>
</evidence>
<keyword evidence="8" id="KW-1185">Reference proteome</keyword>
<dbReference type="Gene3D" id="2.40.50.120">
    <property type="match status" value="1"/>
</dbReference>
<dbReference type="KEGG" id="aplc:110988351"/>
<dbReference type="SMART" id="SM00643">
    <property type="entry name" value="C345C"/>
    <property type="match status" value="1"/>
</dbReference>
<dbReference type="PANTHER" id="PTHR13723">
    <property type="entry name" value="ADAMTS A DISINTEGRIN AND METALLOPROTEASE WITH THROMBOSPONDIN MOTIFS PROTEASE"/>
    <property type="match status" value="1"/>
</dbReference>
<evidence type="ECO:0000313" key="8">
    <source>
        <dbReference type="Proteomes" id="UP000694845"/>
    </source>
</evidence>
<evidence type="ECO:0000256" key="1">
    <source>
        <dbReference type="ARBA" id="ARBA00004613"/>
    </source>
</evidence>
<feature type="signal peptide" evidence="6">
    <location>
        <begin position="1"/>
        <end position="25"/>
    </location>
</feature>
<evidence type="ECO:0000256" key="5">
    <source>
        <dbReference type="SAM" id="MobiDB-lite"/>
    </source>
</evidence>
<dbReference type="SUPFAM" id="SSF82895">
    <property type="entry name" value="TSP-1 type 1 repeat"/>
    <property type="match status" value="1"/>
</dbReference>
<dbReference type="PRINTS" id="PR01857">
    <property type="entry name" value="ADAMTSFAMILY"/>
</dbReference>
<dbReference type="PROSITE" id="PS50092">
    <property type="entry name" value="TSP1"/>
    <property type="match status" value="1"/>
</dbReference>
<dbReference type="InterPro" id="IPR013273">
    <property type="entry name" value="ADAMTS/ADAMTS-like"/>
</dbReference>
<dbReference type="InterPro" id="IPR008993">
    <property type="entry name" value="TIMP-like_OB-fold"/>
</dbReference>
<dbReference type="GO" id="GO:0031012">
    <property type="term" value="C:extracellular matrix"/>
    <property type="evidence" value="ECO:0007669"/>
    <property type="project" value="TreeGrafter"/>
</dbReference>
<dbReference type="GO" id="GO:0006508">
    <property type="term" value="P:proteolysis"/>
    <property type="evidence" value="ECO:0007669"/>
    <property type="project" value="TreeGrafter"/>
</dbReference>
<evidence type="ECO:0000259" key="7">
    <source>
        <dbReference type="PROSITE" id="PS50189"/>
    </source>
</evidence>
<dbReference type="InterPro" id="IPR018933">
    <property type="entry name" value="Netrin_module_non-TIMP"/>
</dbReference>
<dbReference type="CTD" id="339366"/>
<feature type="chain" id="PRO_5034768483" evidence="6">
    <location>
        <begin position="26"/>
        <end position="546"/>
    </location>
</feature>
<dbReference type="Pfam" id="PF19236">
    <property type="entry name" value="ADAMTS_CR_3"/>
    <property type="match status" value="1"/>
</dbReference>
<dbReference type="OrthoDB" id="5984913at2759"/>
<feature type="compositionally biased region" description="Basic residues" evidence="5">
    <location>
        <begin position="385"/>
        <end position="404"/>
    </location>
</feature>
<gene>
    <name evidence="9" type="primary">LOC110988351</name>
</gene>
<comment type="subcellular location">
    <subcellularLocation>
        <location evidence="1">Secreted</location>
    </subcellularLocation>
</comment>
<dbReference type="SUPFAM" id="SSF50242">
    <property type="entry name" value="TIMP-like"/>
    <property type="match status" value="1"/>
</dbReference>
<name>A0A8B7ZQV6_ACAPL</name>
<evidence type="ECO:0000256" key="2">
    <source>
        <dbReference type="ARBA" id="ARBA00022525"/>
    </source>
</evidence>
<keyword evidence="3 4" id="KW-1015">Disulfide bond</keyword>
<feature type="compositionally biased region" description="Acidic residues" evidence="5">
    <location>
        <begin position="364"/>
        <end position="377"/>
    </location>
</feature>
<dbReference type="InterPro" id="IPR045371">
    <property type="entry name" value="ADAMTS_CR_3"/>
</dbReference>
<evidence type="ECO:0000256" key="6">
    <source>
        <dbReference type="SAM" id="SignalP"/>
    </source>
</evidence>
<dbReference type="Gene3D" id="2.60.120.830">
    <property type="match status" value="1"/>
</dbReference>
<sequence length="546" mass="61449">MRQGIFRMLLLVTAACLVYSATASAKRDVRRGRRGFKGSGKDKNSIVWSRWSDWSECSRTCGGGAKYRTRHCMSRKPANDRAGIQICEEESRQYRSCNTKPCPAGSQDFRAMQCAIYNEKPLVEWVPVEEGNRNECDLVCKTTNGAYELNFRHVVDGTRCRGNSMDMCINGKCQAVGCDGDLNSTASYDVCGVCGGRNQTCGHVHKTYSEEYPSTGFYTYNRIIMIPAGASNIRIKDKSTLNFIALKDESGEFLLNGDWTIDWPGDYKGVGTNISYQRHRNGSEDIKIKGPTDKILEVMIIFRERNAGVEYEYWMPPRQGEGHPEVQDQLLSDDTVSDGQGRPSEASESETKPESSSSSNVTMTDEDEENPETEAGSDGEPGRESRRKPKKDKGKKKGRGKGRGNGKEKCPKCRKVRGSRTSHYCENDFVLHVEILSKTIENGQTRFDTTILQTYKNTVHLGRREYIWVPNVCKCPRLKTGGQYLVTGNRRFDTETGETRLVVDRDNLVSAWKEGYHKKWDSIQARESLVCAQGEEEETEGPTGRF</sequence>
<feature type="disulfide bond" evidence="4">
    <location>
        <begin position="61"/>
        <end position="102"/>
    </location>
</feature>
<feature type="domain" description="NTR" evidence="7">
    <location>
        <begin position="410"/>
        <end position="531"/>
    </location>
</feature>
<dbReference type="OMA" id="SPCELSC"/>
<feature type="disulfide bond" evidence="4">
    <location>
        <begin position="72"/>
        <end position="87"/>
    </location>
</feature>
<accession>A0A8B7ZQV6</accession>
<keyword evidence="6" id="KW-0732">Signal</keyword>
<dbReference type="GO" id="GO:0004222">
    <property type="term" value="F:metalloendopeptidase activity"/>
    <property type="evidence" value="ECO:0007669"/>
    <property type="project" value="TreeGrafter"/>
</dbReference>
<dbReference type="InterPro" id="IPR050439">
    <property type="entry name" value="ADAMTS_ADAMTS-like"/>
</dbReference>
<dbReference type="PROSITE" id="PS50189">
    <property type="entry name" value="NTR"/>
    <property type="match status" value="1"/>
</dbReference>
<evidence type="ECO:0000256" key="4">
    <source>
        <dbReference type="PIRSR" id="PIRSR613273-3"/>
    </source>
</evidence>
<reference evidence="9" key="1">
    <citation type="submission" date="2025-08" db="UniProtKB">
        <authorList>
            <consortium name="RefSeq"/>
        </authorList>
    </citation>
    <scope>IDENTIFICATION</scope>
</reference>
<dbReference type="InterPro" id="IPR001134">
    <property type="entry name" value="Netrin_domain"/>
</dbReference>
<organism evidence="8 9">
    <name type="scientific">Acanthaster planci</name>
    <name type="common">Crown-of-thorns starfish</name>
    <dbReference type="NCBI Taxonomy" id="133434"/>
    <lineage>
        <taxon>Eukaryota</taxon>
        <taxon>Metazoa</taxon>
        <taxon>Echinodermata</taxon>
        <taxon>Eleutherozoa</taxon>
        <taxon>Asterozoa</taxon>
        <taxon>Asteroidea</taxon>
        <taxon>Valvatacea</taxon>
        <taxon>Valvatida</taxon>
        <taxon>Acanthasteridae</taxon>
        <taxon>Acanthaster</taxon>
    </lineage>
</organism>
<dbReference type="Pfam" id="PF01759">
    <property type="entry name" value="NTR"/>
    <property type="match status" value="1"/>
</dbReference>
<feature type="region of interest" description="Disordered" evidence="5">
    <location>
        <begin position="333"/>
        <end position="414"/>
    </location>
</feature>
<dbReference type="Pfam" id="PF00090">
    <property type="entry name" value="TSP_1"/>
    <property type="match status" value="1"/>
</dbReference>